<evidence type="ECO:0000313" key="2">
    <source>
        <dbReference type="EMBL" id="EJK66148.1"/>
    </source>
</evidence>
<keyword evidence="3" id="KW-1185">Reference proteome</keyword>
<evidence type="ECO:0000256" key="1">
    <source>
        <dbReference type="SAM" id="MobiDB-lite"/>
    </source>
</evidence>
<accession>K0SIV6</accession>
<reference evidence="2 3" key="1">
    <citation type="journal article" date="2012" name="Genome Biol.">
        <title>Genome and low-iron response of an oceanic diatom adapted to chronic iron limitation.</title>
        <authorList>
            <person name="Lommer M."/>
            <person name="Specht M."/>
            <person name="Roy A.S."/>
            <person name="Kraemer L."/>
            <person name="Andreson R."/>
            <person name="Gutowska M.A."/>
            <person name="Wolf J."/>
            <person name="Bergner S.V."/>
            <person name="Schilhabel M.B."/>
            <person name="Klostermeier U.C."/>
            <person name="Beiko R.G."/>
            <person name="Rosenstiel P."/>
            <person name="Hippler M."/>
            <person name="Laroche J."/>
        </authorList>
    </citation>
    <scope>NUCLEOTIDE SEQUENCE [LARGE SCALE GENOMIC DNA]</scope>
    <source>
        <strain evidence="2 3">CCMP1005</strain>
    </source>
</reference>
<feature type="non-terminal residue" evidence="2">
    <location>
        <position position="120"/>
    </location>
</feature>
<name>K0SIV6_THAOC</name>
<feature type="region of interest" description="Disordered" evidence="1">
    <location>
        <begin position="1"/>
        <end position="43"/>
    </location>
</feature>
<dbReference type="Proteomes" id="UP000266841">
    <property type="component" value="Unassembled WGS sequence"/>
</dbReference>
<feature type="compositionally biased region" description="Polar residues" evidence="1">
    <location>
        <begin position="12"/>
        <end position="26"/>
    </location>
</feature>
<proteinExistence type="predicted"/>
<organism evidence="2 3">
    <name type="scientific">Thalassiosira oceanica</name>
    <name type="common">Marine diatom</name>
    <dbReference type="NCBI Taxonomy" id="159749"/>
    <lineage>
        <taxon>Eukaryota</taxon>
        <taxon>Sar</taxon>
        <taxon>Stramenopiles</taxon>
        <taxon>Ochrophyta</taxon>
        <taxon>Bacillariophyta</taxon>
        <taxon>Coscinodiscophyceae</taxon>
        <taxon>Thalassiosirophycidae</taxon>
        <taxon>Thalassiosirales</taxon>
        <taxon>Thalassiosiraceae</taxon>
        <taxon>Thalassiosira</taxon>
    </lineage>
</organism>
<sequence>MSARQVGDGPAFNSSAGVSAMRSQNDGNKRPRGNEAARGTVSGVAEADVTSRLSDLESMLWQALGRIGSLEKKNKTLERETRALREDICILQGEKKELRWSLKKLAGRVKKSWKYPQKGL</sequence>
<dbReference type="EMBL" id="AGNL01015235">
    <property type="protein sequence ID" value="EJK66148.1"/>
    <property type="molecule type" value="Genomic_DNA"/>
</dbReference>
<comment type="caution">
    <text evidence="2">The sequence shown here is derived from an EMBL/GenBank/DDBJ whole genome shotgun (WGS) entry which is preliminary data.</text>
</comment>
<evidence type="ECO:0000313" key="3">
    <source>
        <dbReference type="Proteomes" id="UP000266841"/>
    </source>
</evidence>
<gene>
    <name evidence="2" type="ORF">THAOC_12946</name>
</gene>
<dbReference type="AlphaFoldDB" id="K0SIV6"/>
<protein>
    <submittedName>
        <fullName evidence="2">Uncharacterized protein</fullName>
    </submittedName>
</protein>